<organism evidence="2 3">
    <name type="scientific">Branchiostoma floridae</name>
    <name type="common">Florida lancelet</name>
    <name type="synonym">Amphioxus</name>
    <dbReference type="NCBI Taxonomy" id="7739"/>
    <lineage>
        <taxon>Eukaryota</taxon>
        <taxon>Metazoa</taxon>
        <taxon>Chordata</taxon>
        <taxon>Cephalochordata</taxon>
        <taxon>Leptocardii</taxon>
        <taxon>Amphioxiformes</taxon>
        <taxon>Branchiostomatidae</taxon>
        <taxon>Branchiostoma</taxon>
    </lineage>
</organism>
<dbReference type="PRINTS" id="PR00180">
    <property type="entry name" value="CRETINALDHBP"/>
</dbReference>
<name>A0A9J7MA84_BRAFL</name>
<dbReference type="InterPro" id="IPR036865">
    <property type="entry name" value="CRAL-TRIO_dom_sf"/>
</dbReference>
<dbReference type="Gene3D" id="1.20.5.1200">
    <property type="entry name" value="Alpha-tocopherol transfer"/>
    <property type="match status" value="1"/>
</dbReference>
<dbReference type="SMART" id="SM01100">
    <property type="entry name" value="CRAL_TRIO_N"/>
    <property type="match status" value="1"/>
</dbReference>
<dbReference type="Proteomes" id="UP000001554">
    <property type="component" value="Chromosome 14"/>
</dbReference>
<evidence type="ECO:0000313" key="2">
    <source>
        <dbReference type="Proteomes" id="UP000001554"/>
    </source>
</evidence>
<dbReference type="InterPro" id="IPR011074">
    <property type="entry name" value="CRAL/TRIO_N_dom"/>
</dbReference>
<dbReference type="GeneID" id="118430615"/>
<keyword evidence="2" id="KW-1185">Reference proteome</keyword>
<protein>
    <submittedName>
        <fullName evidence="3">Alpha-tocopherol transfer protein-like</fullName>
    </submittedName>
</protein>
<reference evidence="3" key="2">
    <citation type="submission" date="2025-08" db="UniProtKB">
        <authorList>
            <consortium name="RefSeq"/>
        </authorList>
    </citation>
    <scope>IDENTIFICATION</scope>
    <source>
        <strain evidence="3">S238N-H82</strain>
        <tissue evidence="3">Testes</tissue>
    </source>
</reference>
<dbReference type="GO" id="GO:1902936">
    <property type="term" value="F:phosphatidylinositol bisphosphate binding"/>
    <property type="evidence" value="ECO:0000318"/>
    <property type="project" value="GO_Central"/>
</dbReference>
<dbReference type="InterPro" id="IPR001251">
    <property type="entry name" value="CRAL-TRIO_dom"/>
</dbReference>
<dbReference type="PANTHER" id="PTHR10174">
    <property type="entry name" value="ALPHA-TOCOPHEROL TRANSFER PROTEIN-RELATED"/>
    <property type="match status" value="1"/>
</dbReference>
<proteinExistence type="predicted"/>
<dbReference type="PROSITE" id="PS50191">
    <property type="entry name" value="CRAL_TRIO"/>
    <property type="match status" value="1"/>
</dbReference>
<gene>
    <name evidence="3" type="primary">LOC118430615</name>
</gene>
<reference evidence="2" key="1">
    <citation type="journal article" date="2020" name="Nat. Ecol. Evol.">
        <title>Deeply conserved synteny resolves early events in vertebrate evolution.</title>
        <authorList>
            <person name="Simakov O."/>
            <person name="Marletaz F."/>
            <person name="Yue J.X."/>
            <person name="O'Connell B."/>
            <person name="Jenkins J."/>
            <person name="Brandt A."/>
            <person name="Calef R."/>
            <person name="Tung C.H."/>
            <person name="Huang T.K."/>
            <person name="Schmutz J."/>
            <person name="Satoh N."/>
            <person name="Yu J.K."/>
            <person name="Putnam N.H."/>
            <person name="Green R.E."/>
            <person name="Rokhsar D.S."/>
        </authorList>
    </citation>
    <scope>NUCLEOTIDE SEQUENCE [LARGE SCALE GENOMIC DNA]</scope>
    <source>
        <strain evidence="2">S238N-H82</strain>
    </source>
</reference>
<dbReference type="KEGG" id="bfo:118430615"/>
<feature type="domain" description="CRAL-TRIO" evidence="1">
    <location>
        <begin position="92"/>
        <end position="258"/>
    </location>
</feature>
<dbReference type="Pfam" id="PF00650">
    <property type="entry name" value="CRAL_TRIO"/>
    <property type="match status" value="1"/>
</dbReference>
<dbReference type="CDD" id="cd00170">
    <property type="entry name" value="SEC14"/>
    <property type="match status" value="1"/>
</dbReference>
<dbReference type="AlphaFoldDB" id="A0A9J7MA84"/>
<dbReference type="Gene3D" id="1.10.8.20">
    <property type="entry name" value="N-terminal domain of phosphatidylinositol transfer protein sec14p"/>
    <property type="match status" value="1"/>
</dbReference>
<dbReference type="OrthoDB" id="75724at2759"/>
<dbReference type="InterPro" id="IPR036273">
    <property type="entry name" value="CRAL/TRIO_N_dom_sf"/>
</dbReference>
<evidence type="ECO:0000313" key="3">
    <source>
        <dbReference type="RefSeq" id="XP_035697482.1"/>
    </source>
</evidence>
<dbReference type="SUPFAM" id="SSF46938">
    <property type="entry name" value="CRAL/TRIO N-terminal domain"/>
    <property type="match status" value="1"/>
</dbReference>
<dbReference type="SMART" id="SM00516">
    <property type="entry name" value="SEC14"/>
    <property type="match status" value="1"/>
</dbReference>
<accession>A0A9J7MA84</accession>
<dbReference type="PANTHER" id="PTHR10174:SF130">
    <property type="entry name" value="ALPHA-TOCOPHEROL TRANSFER PROTEIN-LIKE"/>
    <property type="match status" value="1"/>
</dbReference>
<dbReference type="SUPFAM" id="SSF52087">
    <property type="entry name" value="CRAL/TRIO domain"/>
    <property type="match status" value="1"/>
</dbReference>
<dbReference type="Gene3D" id="3.40.525.10">
    <property type="entry name" value="CRAL-TRIO lipid binding domain"/>
    <property type="match status" value="1"/>
</dbReference>
<evidence type="ECO:0000259" key="1">
    <source>
        <dbReference type="PROSITE" id="PS50191"/>
    </source>
</evidence>
<sequence length="312" mass="35242">MAEDEKYVCTLSSAMKKLAEDELNETDLNRDRDIQALREKVRGMPGLNSRTDGGFLVRFLRTRKYNVERAFQLVQSYYKARTDAPEFFDNFTPSSVRHVLESGIIAVLRDRDREGRRVMVFRIDKWDPVVITLADIFKAGFLLMEKIIEEEETQVAGVVFVEDLAGMTANHVYYASSPTLMYKGYGAFQNAFPCRIKGGHYLNESPLFDGVFAIIKPILSEKIKSRIQMHGKVYSTLHACVGKHVLPPEYGGDGPDYDDSVKLWTDRLMASEQDFIKFNKKGFVTHGNLGTSATGDETMSGMAGSFKKLNVD</sequence>
<dbReference type="OMA" id="GHLPNDE"/>
<dbReference type="RefSeq" id="XP_035697482.1">
    <property type="nucleotide sequence ID" value="XM_035841589.1"/>
</dbReference>